<reference evidence="2 3" key="1">
    <citation type="journal article" date="2022" name="Allergy">
        <title>Genome assembly and annotation of Periplaneta americana reveal a comprehensive cockroach allergen profile.</title>
        <authorList>
            <person name="Wang L."/>
            <person name="Xiong Q."/>
            <person name="Saelim N."/>
            <person name="Wang L."/>
            <person name="Nong W."/>
            <person name="Wan A.T."/>
            <person name="Shi M."/>
            <person name="Liu X."/>
            <person name="Cao Q."/>
            <person name="Hui J.H.L."/>
            <person name="Sookrung N."/>
            <person name="Leung T.F."/>
            <person name="Tungtrongchitr A."/>
            <person name="Tsui S.K.W."/>
        </authorList>
    </citation>
    <scope>NUCLEOTIDE SEQUENCE [LARGE SCALE GENOMIC DNA]</scope>
    <source>
        <strain evidence="2">PWHHKU_190912</strain>
    </source>
</reference>
<proteinExistence type="predicted"/>
<comment type="caution">
    <text evidence="2">The sequence shown here is derived from an EMBL/GenBank/DDBJ whole genome shotgun (WGS) entry which is preliminary data.</text>
</comment>
<gene>
    <name evidence="2" type="ORF">ANN_23390</name>
</gene>
<dbReference type="EMBL" id="JAJSOF020000025">
    <property type="protein sequence ID" value="KAJ4434819.1"/>
    <property type="molecule type" value="Genomic_DNA"/>
</dbReference>
<keyword evidence="3" id="KW-1185">Reference proteome</keyword>
<dbReference type="Proteomes" id="UP001148838">
    <property type="component" value="Unassembled WGS sequence"/>
</dbReference>
<feature type="region of interest" description="Disordered" evidence="1">
    <location>
        <begin position="164"/>
        <end position="203"/>
    </location>
</feature>
<protein>
    <submittedName>
        <fullName evidence="2">Uncharacterized protein</fullName>
    </submittedName>
</protein>
<sequence length="203" mass="23324">MAGLREGGNEPAGSLKAIFEKVLFSFETEQREDPNATTETWNAREENWLVGRRTASRVDPDSKRGRLIFTESSLRGVRRGRKGMKRNHMAPRERVESALATSPEADPHIQSAVTRMDLNEVLTTKKGSTQTLTDFVVTKLEIQHCSKDIIRCVEKVVRTFRKDMRVTRGKDDEGDEEQLQLEEEEEEEEEEEGEEEEEKEEGR</sequence>
<feature type="compositionally biased region" description="Acidic residues" evidence="1">
    <location>
        <begin position="172"/>
        <end position="203"/>
    </location>
</feature>
<name>A0ABQ8SKY7_PERAM</name>
<accession>A0ABQ8SKY7</accession>
<organism evidence="2 3">
    <name type="scientific">Periplaneta americana</name>
    <name type="common">American cockroach</name>
    <name type="synonym">Blatta americana</name>
    <dbReference type="NCBI Taxonomy" id="6978"/>
    <lineage>
        <taxon>Eukaryota</taxon>
        <taxon>Metazoa</taxon>
        <taxon>Ecdysozoa</taxon>
        <taxon>Arthropoda</taxon>
        <taxon>Hexapoda</taxon>
        <taxon>Insecta</taxon>
        <taxon>Pterygota</taxon>
        <taxon>Neoptera</taxon>
        <taxon>Polyneoptera</taxon>
        <taxon>Dictyoptera</taxon>
        <taxon>Blattodea</taxon>
        <taxon>Blattoidea</taxon>
        <taxon>Blattidae</taxon>
        <taxon>Blattinae</taxon>
        <taxon>Periplaneta</taxon>
    </lineage>
</organism>
<evidence type="ECO:0000313" key="3">
    <source>
        <dbReference type="Proteomes" id="UP001148838"/>
    </source>
</evidence>
<evidence type="ECO:0000313" key="2">
    <source>
        <dbReference type="EMBL" id="KAJ4434819.1"/>
    </source>
</evidence>
<evidence type="ECO:0000256" key="1">
    <source>
        <dbReference type="SAM" id="MobiDB-lite"/>
    </source>
</evidence>